<dbReference type="EMBL" id="UINC01075748">
    <property type="protein sequence ID" value="SVC14236.1"/>
    <property type="molecule type" value="Genomic_DNA"/>
</dbReference>
<dbReference type="InterPro" id="IPR036890">
    <property type="entry name" value="HATPase_C_sf"/>
</dbReference>
<organism evidence="1">
    <name type="scientific">marine metagenome</name>
    <dbReference type="NCBI Taxonomy" id="408172"/>
    <lineage>
        <taxon>unclassified sequences</taxon>
        <taxon>metagenomes</taxon>
        <taxon>ecological metagenomes</taxon>
    </lineage>
</organism>
<evidence type="ECO:0008006" key="2">
    <source>
        <dbReference type="Google" id="ProtNLM"/>
    </source>
</evidence>
<dbReference type="AlphaFoldDB" id="A0A382JR54"/>
<dbReference type="Gene3D" id="3.30.565.10">
    <property type="entry name" value="Histidine kinase-like ATPase, C-terminal domain"/>
    <property type="match status" value="1"/>
</dbReference>
<proteinExistence type="predicted"/>
<sequence length="297" mass="32536">MRVIDLPASLDFQTSEALITEVSGSGSGKVLFDGRRLRWIGPNGMVSLLAAGAVVLDRSGEVPRLALPPEGDVRNYLDRMEFFEAAAKIFEPDVTTGKRVAGESEVLLEVTSIMTNSDVHEVVDRVQKRAGAILSKTLSYPPTSVVQFSVILSEVCQNIIEHADAPGWVTAHSYNWSKRLGRQVVVISLADLGRGFRGSLAEEHSAHFADRWGDATALEAAFIHGLTRFPDSGRGQGIQQIRKQVRRWDGLISIRSGTARISDVPNWYDEPPLEEGLSDFPGAQINIILPERVGHEV</sequence>
<dbReference type="SUPFAM" id="SSF55874">
    <property type="entry name" value="ATPase domain of HSP90 chaperone/DNA topoisomerase II/histidine kinase"/>
    <property type="match status" value="1"/>
</dbReference>
<gene>
    <name evidence="1" type="ORF">METZ01_LOCUS267090</name>
</gene>
<reference evidence="1" key="1">
    <citation type="submission" date="2018-05" db="EMBL/GenBank/DDBJ databases">
        <authorList>
            <person name="Lanie J.A."/>
            <person name="Ng W.-L."/>
            <person name="Kazmierczak K.M."/>
            <person name="Andrzejewski T.M."/>
            <person name="Davidsen T.M."/>
            <person name="Wayne K.J."/>
            <person name="Tettelin H."/>
            <person name="Glass J.I."/>
            <person name="Rusch D."/>
            <person name="Podicherti R."/>
            <person name="Tsui H.-C.T."/>
            <person name="Winkler M.E."/>
        </authorList>
    </citation>
    <scope>NUCLEOTIDE SEQUENCE</scope>
</reference>
<name>A0A382JR54_9ZZZZ</name>
<protein>
    <recommendedName>
        <fullName evidence="2">Histidine kinase/HSP90-like ATPase domain-containing protein</fullName>
    </recommendedName>
</protein>
<evidence type="ECO:0000313" key="1">
    <source>
        <dbReference type="EMBL" id="SVC14236.1"/>
    </source>
</evidence>
<accession>A0A382JR54</accession>